<dbReference type="PROSITE" id="PS51898">
    <property type="entry name" value="TYR_RECOMBINASE"/>
    <property type="match status" value="1"/>
</dbReference>
<dbReference type="GO" id="GO:0003677">
    <property type="term" value="F:DNA binding"/>
    <property type="evidence" value="ECO:0007669"/>
    <property type="project" value="UniProtKB-UniRule"/>
</dbReference>
<dbReference type="InterPro" id="IPR010998">
    <property type="entry name" value="Integrase_recombinase_N"/>
</dbReference>
<dbReference type="Proteomes" id="UP000194003">
    <property type="component" value="Unassembled WGS sequence"/>
</dbReference>
<evidence type="ECO:0000256" key="4">
    <source>
        <dbReference type="ARBA" id="ARBA00022829"/>
    </source>
</evidence>
<feature type="active site" evidence="9">
    <location>
        <position position="267"/>
    </location>
</feature>
<feature type="active site" evidence="9">
    <location>
        <position position="264"/>
    </location>
</feature>
<comment type="subcellular location">
    <subcellularLocation>
        <location evidence="1 9">Cytoplasm</location>
    </subcellularLocation>
</comment>
<comment type="subunit">
    <text evidence="9">Forms a cyclic heterotetrameric complex composed of two molecules of XerC and two molecules of XerD.</text>
</comment>
<keyword evidence="14" id="KW-1185">Reference proteome</keyword>
<dbReference type="InterPro" id="IPR023009">
    <property type="entry name" value="Tyrosine_recombinase_XerC/XerD"/>
</dbReference>
<feature type="active site" description="O-(3'-phospho-DNA)-tyrosine intermediate" evidence="9">
    <location>
        <position position="299"/>
    </location>
</feature>
<evidence type="ECO:0000256" key="10">
    <source>
        <dbReference type="SAM" id="MobiDB-lite"/>
    </source>
</evidence>
<dbReference type="PANTHER" id="PTHR30349:SF41">
    <property type="entry name" value="INTEGRASE_RECOMBINASE PROTEIN MJ0367-RELATED"/>
    <property type="match status" value="1"/>
</dbReference>
<feature type="region of interest" description="Disordered" evidence="10">
    <location>
        <begin position="103"/>
        <end position="122"/>
    </location>
</feature>
<evidence type="ECO:0000256" key="3">
    <source>
        <dbReference type="ARBA" id="ARBA00022618"/>
    </source>
</evidence>
<evidence type="ECO:0000313" key="13">
    <source>
        <dbReference type="EMBL" id="OSM01676.1"/>
    </source>
</evidence>
<name>A0A1Y2K240_9PROT</name>
<comment type="caution">
    <text evidence="13">The sequence shown here is derived from an EMBL/GenBank/DDBJ whole genome shotgun (WGS) entry which is preliminary data.</text>
</comment>
<keyword evidence="7 9" id="KW-0233">DNA recombination</keyword>
<evidence type="ECO:0000259" key="12">
    <source>
        <dbReference type="PROSITE" id="PS51900"/>
    </source>
</evidence>
<dbReference type="InterPro" id="IPR050090">
    <property type="entry name" value="Tyrosine_recombinase_XerCD"/>
</dbReference>
<keyword evidence="3 9" id="KW-0132">Cell division</keyword>
<evidence type="ECO:0000313" key="14">
    <source>
        <dbReference type="Proteomes" id="UP000194003"/>
    </source>
</evidence>
<feature type="domain" description="Tyr recombinase" evidence="11">
    <location>
        <begin position="116"/>
        <end position="312"/>
    </location>
</feature>
<evidence type="ECO:0000256" key="1">
    <source>
        <dbReference type="ARBA" id="ARBA00004496"/>
    </source>
</evidence>
<evidence type="ECO:0000259" key="11">
    <source>
        <dbReference type="PROSITE" id="PS51898"/>
    </source>
</evidence>
<accession>A0A1Y2K240</accession>
<dbReference type="GO" id="GO:0007059">
    <property type="term" value="P:chromosome segregation"/>
    <property type="evidence" value="ECO:0007669"/>
    <property type="project" value="UniProtKB-UniRule"/>
</dbReference>
<dbReference type="PROSITE" id="PS51900">
    <property type="entry name" value="CB"/>
    <property type="match status" value="1"/>
</dbReference>
<keyword evidence="8 9" id="KW-0131">Cell cycle</keyword>
<evidence type="ECO:0000256" key="6">
    <source>
        <dbReference type="ARBA" id="ARBA00023125"/>
    </source>
</evidence>
<evidence type="ECO:0000256" key="2">
    <source>
        <dbReference type="ARBA" id="ARBA00022490"/>
    </source>
</evidence>
<evidence type="ECO:0000256" key="7">
    <source>
        <dbReference type="ARBA" id="ARBA00023172"/>
    </source>
</evidence>
<protein>
    <recommendedName>
        <fullName evidence="9">Tyrosine recombinase XerC</fullName>
    </recommendedName>
</protein>
<dbReference type="AlphaFoldDB" id="A0A1Y2K240"/>
<dbReference type="InterPro" id="IPR002104">
    <property type="entry name" value="Integrase_catalytic"/>
</dbReference>
<keyword evidence="2 9" id="KW-0963">Cytoplasm</keyword>
<dbReference type="GO" id="GO:0006313">
    <property type="term" value="P:DNA transposition"/>
    <property type="evidence" value="ECO:0007669"/>
    <property type="project" value="UniProtKB-UniRule"/>
</dbReference>
<reference evidence="13 14" key="1">
    <citation type="journal article" date="2016" name="BMC Genomics">
        <title>Combined genomic and structural analyses of a cultured magnetotactic bacterium reveals its niche adaptation to a dynamic environment.</title>
        <authorList>
            <person name="Araujo A.C."/>
            <person name="Morillo V."/>
            <person name="Cypriano J."/>
            <person name="Teixeira L.C."/>
            <person name="Leao P."/>
            <person name="Lyra S."/>
            <person name="Almeida L.G."/>
            <person name="Bazylinski D.A."/>
            <person name="Vasconcellos A.T."/>
            <person name="Abreu F."/>
            <person name="Lins U."/>
        </authorList>
    </citation>
    <scope>NUCLEOTIDE SEQUENCE [LARGE SCALE GENOMIC DNA]</scope>
    <source>
        <strain evidence="13 14">IT-1</strain>
    </source>
</reference>
<dbReference type="Pfam" id="PF00589">
    <property type="entry name" value="Phage_integrase"/>
    <property type="match status" value="1"/>
</dbReference>
<dbReference type="GO" id="GO:0051301">
    <property type="term" value="P:cell division"/>
    <property type="evidence" value="ECO:0007669"/>
    <property type="project" value="UniProtKB-KW"/>
</dbReference>
<feature type="domain" description="Core-binding (CB)" evidence="12">
    <location>
        <begin position="4"/>
        <end position="95"/>
    </location>
</feature>
<dbReference type="GO" id="GO:0009037">
    <property type="term" value="F:tyrosine-based site-specific recombinase activity"/>
    <property type="evidence" value="ECO:0007669"/>
    <property type="project" value="UniProtKB-UniRule"/>
</dbReference>
<sequence length="327" mass="36578">MDNTVQIPFGERFIQYLAAERRLSPHTVAAYERDLTAFVLFWNEYEARELGEADIDAITPDQLRAFLGHGARAQLSRATLQRRMAALRAWFNFLQREELARDNPAKRVASPKSPKRLPRAPGQEQTAFLLDATAGNDDDAAPQDLPGWPRLRTLRDAALLELLYSAGLRISELCGLDRPDLDAQAGEARVLGKGGKTRLVPVGPPAIRAVESYLRERARLQPTIDPLGPIFTGRQGKRLNPREAQRLLQKMRKRLDLPESLTPHALRHAFATHLLQAGADLRAIQEMMGHASLSATQKYTHLDQAAMARIYDSAHPRARRRSLRAAG</sequence>
<dbReference type="HAMAP" id="MF_01808">
    <property type="entry name" value="Recomb_XerC_XerD"/>
    <property type="match status" value="1"/>
</dbReference>
<dbReference type="Pfam" id="PF02899">
    <property type="entry name" value="Phage_int_SAM_1"/>
    <property type="match status" value="1"/>
</dbReference>
<dbReference type="InterPro" id="IPR044068">
    <property type="entry name" value="CB"/>
</dbReference>
<dbReference type="STRING" id="1434232.MAIT1_01693"/>
<evidence type="ECO:0000256" key="5">
    <source>
        <dbReference type="ARBA" id="ARBA00022908"/>
    </source>
</evidence>
<feature type="active site" evidence="9">
    <location>
        <position position="169"/>
    </location>
</feature>
<feature type="active site" evidence="9">
    <location>
        <position position="193"/>
    </location>
</feature>
<gene>
    <name evidence="9" type="primary">xerC</name>
    <name evidence="13" type="ORF">MAIT1_01693</name>
</gene>
<dbReference type="InterPro" id="IPR013762">
    <property type="entry name" value="Integrase-like_cat_sf"/>
</dbReference>
<dbReference type="CDD" id="cd00798">
    <property type="entry name" value="INT_XerDC_C"/>
    <property type="match status" value="1"/>
</dbReference>
<dbReference type="InterPro" id="IPR004107">
    <property type="entry name" value="Integrase_SAM-like_N"/>
</dbReference>
<comment type="similarity">
    <text evidence="9">Belongs to the 'phage' integrase family. XerC subfamily.</text>
</comment>
<dbReference type="Gene3D" id="1.10.150.130">
    <property type="match status" value="1"/>
</dbReference>
<dbReference type="GO" id="GO:0005737">
    <property type="term" value="C:cytoplasm"/>
    <property type="evidence" value="ECO:0007669"/>
    <property type="project" value="UniProtKB-SubCell"/>
</dbReference>
<comment type="function">
    <text evidence="9">Site-specific tyrosine recombinase, which acts by catalyzing the cutting and rejoining of the recombining DNA molecules. The XerC-XerD complex is essential to convert dimers of the bacterial chromosome into monomers to permit their segregation at cell division. It also contributes to the segregational stability of plasmids.</text>
</comment>
<evidence type="ECO:0000256" key="8">
    <source>
        <dbReference type="ARBA" id="ARBA00023306"/>
    </source>
</evidence>
<proteinExistence type="inferred from homology"/>
<feature type="active site" evidence="9">
    <location>
        <position position="290"/>
    </location>
</feature>
<dbReference type="Gene3D" id="1.10.443.10">
    <property type="entry name" value="Intergrase catalytic core"/>
    <property type="match status" value="1"/>
</dbReference>
<dbReference type="EMBL" id="LVJN01000020">
    <property type="protein sequence ID" value="OSM01676.1"/>
    <property type="molecule type" value="Genomic_DNA"/>
</dbReference>
<dbReference type="PANTHER" id="PTHR30349">
    <property type="entry name" value="PHAGE INTEGRASE-RELATED"/>
    <property type="match status" value="1"/>
</dbReference>
<keyword evidence="6 9" id="KW-0238">DNA-binding</keyword>
<keyword evidence="4 9" id="KW-0159">Chromosome partition</keyword>
<dbReference type="SUPFAM" id="SSF56349">
    <property type="entry name" value="DNA breaking-rejoining enzymes"/>
    <property type="match status" value="1"/>
</dbReference>
<evidence type="ECO:0000256" key="9">
    <source>
        <dbReference type="HAMAP-Rule" id="MF_01808"/>
    </source>
</evidence>
<keyword evidence="5 9" id="KW-0229">DNA integration</keyword>
<organism evidence="13 14">
    <name type="scientific">Magnetofaba australis IT-1</name>
    <dbReference type="NCBI Taxonomy" id="1434232"/>
    <lineage>
        <taxon>Bacteria</taxon>
        <taxon>Pseudomonadati</taxon>
        <taxon>Pseudomonadota</taxon>
        <taxon>Magnetococcia</taxon>
        <taxon>Magnetococcales</taxon>
        <taxon>Magnetococcaceae</taxon>
        <taxon>Magnetofaba</taxon>
    </lineage>
</organism>
<dbReference type="InterPro" id="IPR011010">
    <property type="entry name" value="DNA_brk_join_enz"/>
</dbReference>